<organism evidence="1 2">
    <name type="scientific">Panagrolaimus sp. PS1159</name>
    <dbReference type="NCBI Taxonomy" id="55785"/>
    <lineage>
        <taxon>Eukaryota</taxon>
        <taxon>Metazoa</taxon>
        <taxon>Ecdysozoa</taxon>
        <taxon>Nematoda</taxon>
        <taxon>Chromadorea</taxon>
        <taxon>Rhabditida</taxon>
        <taxon>Tylenchina</taxon>
        <taxon>Panagrolaimomorpha</taxon>
        <taxon>Panagrolaimoidea</taxon>
        <taxon>Panagrolaimidae</taxon>
        <taxon>Panagrolaimus</taxon>
    </lineage>
</organism>
<reference evidence="2" key="1">
    <citation type="submission" date="2022-11" db="UniProtKB">
        <authorList>
            <consortium name="WormBaseParasite"/>
        </authorList>
    </citation>
    <scope>IDENTIFICATION</scope>
</reference>
<name>A0AC35EYV6_9BILA</name>
<protein>
    <submittedName>
        <fullName evidence="2">Tyrosine-protein phosphatase domain-containing protein</fullName>
    </submittedName>
</protein>
<proteinExistence type="predicted"/>
<dbReference type="Proteomes" id="UP000887580">
    <property type="component" value="Unplaced"/>
</dbReference>
<dbReference type="WBParaSite" id="PS1159_v2.g11454.t1">
    <property type="protein sequence ID" value="PS1159_v2.g11454.t1"/>
    <property type="gene ID" value="PS1159_v2.g11454"/>
</dbReference>
<accession>A0AC35EYV6</accession>
<evidence type="ECO:0000313" key="2">
    <source>
        <dbReference type="WBParaSite" id="PS1159_v2.g11454.t1"/>
    </source>
</evidence>
<evidence type="ECO:0000313" key="1">
    <source>
        <dbReference type="Proteomes" id="UP000887580"/>
    </source>
</evidence>
<sequence length="198" mass="22645">MAHKANHNVLISTQEQFLHSLREKTPEVIKAEWNKKLAKPETYPSKAFDDEETKAAKQPSAPRKNRYKSIECNDMNRIKVAGVGYFHGNAIKDSDGKKLFVATQGPTHGSMKDFWKVILQEQCDVIVMLCEVYEAAIEDGEEVIKEKSSCYWPVDAATPINFGDFQVNFKSAINRIYFTKEKRIQEVITKTRLEIVDT</sequence>